<evidence type="ECO:0000313" key="2">
    <source>
        <dbReference type="Proteomes" id="UP000195152"/>
    </source>
</evidence>
<dbReference type="EMBL" id="NFCF01000090">
    <property type="protein sequence ID" value="OTW46178.1"/>
    <property type="molecule type" value="Genomic_DNA"/>
</dbReference>
<proteinExistence type="predicted"/>
<evidence type="ECO:0000313" key="1">
    <source>
        <dbReference type="EMBL" id="OTW46178.1"/>
    </source>
</evidence>
<protein>
    <submittedName>
        <fullName evidence="1">Uncharacterized protein</fullName>
    </submittedName>
</protein>
<gene>
    <name evidence="1" type="ORF">BK699_21865</name>
</gene>
<reference evidence="1 2" key="1">
    <citation type="submission" date="2016-10" db="EMBL/GenBank/DDBJ databases">
        <title>Comparative genomics of Bacillus thuringiensis reveals a path to pathogens against multiple invertebrate hosts.</title>
        <authorList>
            <person name="Zheng J."/>
            <person name="Gao Q."/>
            <person name="Liu H."/>
            <person name="Peng D."/>
            <person name="Ruan L."/>
            <person name="Sun M."/>
        </authorList>
    </citation>
    <scope>NUCLEOTIDE SEQUENCE [LARGE SCALE GENOMIC DNA]</scope>
    <source>
        <strain evidence="1">BGSC 4AC1</strain>
    </source>
</reference>
<comment type="caution">
    <text evidence="1">The sequence shown here is derived from an EMBL/GenBank/DDBJ whole genome shotgun (WGS) entry which is preliminary data.</text>
</comment>
<organism evidence="1 2">
    <name type="scientific">Bacillus thuringiensis serovar mexicanensis</name>
    <dbReference type="NCBI Taxonomy" id="180868"/>
    <lineage>
        <taxon>Bacteria</taxon>
        <taxon>Bacillati</taxon>
        <taxon>Bacillota</taxon>
        <taxon>Bacilli</taxon>
        <taxon>Bacillales</taxon>
        <taxon>Bacillaceae</taxon>
        <taxon>Bacillus</taxon>
        <taxon>Bacillus cereus group</taxon>
    </lineage>
</organism>
<accession>A0A242W5N5</accession>
<dbReference type="RefSeq" id="WP_000713968.1">
    <property type="nucleotide sequence ID" value="NZ_NFCF01000090.1"/>
</dbReference>
<name>A0A242W5N5_BACTU</name>
<dbReference type="Proteomes" id="UP000195152">
    <property type="component" value="Unassembled WGS sequence"/>
</dbReference>
<sequence length="264" mass="29236">MKKFLGLAFVVVILAFGVFQPYSLNLEKVFAQDNTSNNIDNTTNEKNNDCVPCKKPENLSKSETNKFADEQILDKVKKQLTDLKQNKLSIYSTADFEWKEAVKVDYKENKTSAIIIPSKENPKSNDTKQYLTVGFNESESKFADPTFLELKTPNNGDTILLTVKTLDGVDVGTLDLNSQDGKLNQMKLFTDGKSESILKENNAKAGYWEDVQRCIKNNWKTMPQWAKWACEGACGGCLFASPYACGGCLGCLAGYAIGCAASQI</sequence>
<dbReference type="AlphaFoldDB" id="A0A242W5N5"/>